<proteinExistence type="predicted"/>
<keyword evidence="3" id="KW-0808">Transferase</keyword>
<keyword evidence="2" id="KW-0812">Transmembrane</keyword>
<feature type="compositionally biased region" description="Basic and acidic residues" evidence="1">
    <location>
        <begin position="13"/>
        <end position="50"/>
    </location>
</feature>
<feature type="region of interest" description="Disordered" evidence="1">
    <location>
        <begin position="1"/>
        <end position="51"/>
    </location>
</feature>
<dbReference type="InterPro" id="IPR036691">
    <property type="entry name" value="Endo/exonu/phosph_ase_sf"/>
</dbReference>
<sequence length="226" mass="25685">MEPWDPFICNDSYESKSSDNEENTKDDGSQSRDKVTTNNDGKDSGDDLKYPHGFTPSVINMEEVNKMVKVATINEGSHRWFNLQLMDELVKVGQTMRYNMEGCMRNIQVNIGSQGECNVETKIKSMELVTIKMLWVNSSFEYALSSSLGSLIELPLDGYAYTWAHKTANKMSKLDRFIVSKGLLALLIYLSALCLDRNLLDHHPIMVLLHLDFFTLGLTLMALTKW</sequence>
<dbReference type="SUPFAM" id="SSF56219">
    <property type="entry name" value="DNase I-like"/>
    <property type="match status" value="1"/>
</dbReference>
<keyword evidence="4" id="KW-1185">Reference proteome</keyword>
<organism evidence="3 4">
    <name type="scientific">Tanacetum coccineum</name>
    <dbReference type="NCBI Taxonomy" id="301880"/>
    <lineage>
        <taxon>Eukaryota</taxon>
        <taxon>Viridiplantae</taxon>
        <taxon>Streptophyta</taxon>
        <taxon>Embryophyta</taxon>
        <taxon>Tracheophyta</taxon>
        <taxon>Spermatophyta</taxon>
        <taxon>Magnoliopsida</taxon>
        <taxon>eudicotyledons</taxon>
        <taxon>Gunneridae</taxon>
        <taxon>Pentapetalae</taxon>
        <taxon>asterids</taxon>
        <taxon>campanulids</taxon>
        <taxon>Asterales</taxon>
        <taxon>Asteraceae</taxon>
        <taxon>Asteroideae</taxon>
        <taxon>Anthemideae</taxon>
        <taxon>Anthemidinae</taxon>
        <taxon>Tanacetum</taxon>
    </lineage>
</organism>
<evidence type="ECO:0000256" key="2">
    <source>
        <dbReference type="SAM" id="Phobius"/>
    </source>
</evidence>
<dbReference type="EMBL" id="BQNB010012729">
    <property type="protein sequence ID" value="GJT07173.1"/>
    <property type="molecule type" value="Genomic_DNA"/>
</dbReference>
<keyword evidence="3" id="KW-0695">RNA-directed DNA polymerase</keyword>
<protein>
    <submittedName>
        <fullName evidence="3">RNA-directed DNA polymerase, eukaryota</fullName>
    </submittedName>
</protein>
<keyword evidence="3" id="KW-0548">Nucleotidyltransferase</keyword>
<accession>A0ABQ5B0S5</accession>
<reference evidence="3" key="2">
    <citation type="submission" date="2022-01" db="EMBL/GenBank/DDBJ databases">
        <authorList>
            <person name="Yamashiro T."/>
            <person name="Shiraishi A."/>
            <person name="Satake H."/>
            <person name="Nakayama K."/>
        </authorList>
    </citation>
    <scope>NUCLEOTIDE SEQUENCE</scope>
</reference>
<evidence type="ECO:0000313" key="3">
    <source>
        <dbReference type="EMBL" id="GJT07173.1"/>
    </source>
</evidence>
<feature type="transmembrane region" description="Helical" evidence="2">
    <location>
        <begin position="205"/>
        <end position="223"/>
    </location>
</feature>
<dbReference type="Proteomes" id="UP001151760">
    <property type="component" value="Unassembled WGS sequence"/>
</dbReference>
<evidence type="ECO:0000313" key="4">
    <source>
        <dbReference type="Proteomes" id="UP001151760"/>
    </source>
</evidence>
<evidence type="ECO:0000256" key="1">
    <source>
        <dbReference type="SAM" id="MobiDB-lite"/>
    </source>
</evidence>
<feature type="transmembrane region" description="Helical" evidence="2">
    <location>
        <begin position="174"/>
        <end position="193"/>
    </location>
</feature>
<keyword evidence="2" id="KW-0472">Membrane</keyword>
<dbReference type="GO" id="GO:0003964">
    <property type="term" value="F:RNA-directed DNA polymerase activity"/>
    <property type="evidence" value="ECO:0007669"/>
    <property type="project" value="UniProtKB-KW"/>
</dbReference>
<gene>
    <name evidence="3" type="ORF">Tco_0841635</name>
</gene>
<reference evidence="3" key="1">
    <citation type="journal article" date="2022" name="Int. J. Mol. Sci.">
        <title>Draft Genome of Tanacetum Coccineum: Genomic Comparison of Closely Related Tanacetum-Family Plants.</title>
        <authorList>
            <person name="Yamashiro T."/>
            <person name="Shiraishi A."/>
            <person name="Nakayama K."/>
            <person name="Satake H."/>
        </authorList>
    </citation>
    <scope>NUCLEOTIDE SEQUENCE</scope>
</reference>
<keyword evidence="2" id="KW-1133">Transmembrane helix</keyword>
<name>A0ABQ5B0S5_9ASTR</name>
<comment type="caution">
    <text evidence="3">The sequence shown here is derived from an EMBL/GenBank/DDBJ whole genome shotgun (WGS) entry which is preliminary data.</text>
</comment>